<evidence type="ECO:0000313" key="3">
    <source>
        <dbReference type="Proteomes" id="UP001519287"/>
    </source>
</evidence>
<name>A0ABS4J875_9BACL</name>
<evidence type="ECO:0000256" key="1">
    <source>
        <dbReference type="SAM" id="SignalP"/>
    </source>
</evidence>
<organism evidence="2 3">
    <name type="scientific">Paenibacillus eucommiae</name>
    <dbReference type="NCBI Taxonomy" id="1355755"/>
    <lineage>
        <taxon>Bacteria</taxon>
        <taxon>Bacillati</taxon>
        <taxon>Bacillota</taxon>
        <taxon>Bacilli</taxon>
        <taxon>Bacillales</taxon>
        <taxon>Paenibacillaceae</taxon>
        <taxon>Paenibacillus</taxon>
    </lineage>
</organism>
<reference evidence="2 3" key="1">
    <citation type="submission" date="2021-03" db="EMBL/GenBank/DDBJ databases">
        <title>Genomic Encyclopedia of Type Strains, Phase IV (KMG-IV): sequencing the most valuable type-strain genomes for metagenomic binning, comparative biology and taxonomic classification.</title>
        <authorList>
            <person name="Goeker M."/>
        </authorList>
    </citation>
    <scope>NUCLEOTIDE SEQUENCE [LARGE SCALE GENOMIC DNA]</scope>
    <source>
        <strain evidence="2 3">DSM 26048</strain>
    </source>
</reference>
<keyword evidence="3" id="KW-1185">Reference proteome</keyword>
<proteinExistence type="predicted"/>
<dbReference type="Proteomes" id="UP001519287">
    <property type="component" value="Unassembled WGS sequence"/>
</dbReference>
<comment type="caution">
    <text evidence="2">The sequence shown here is derived from an EMBL/GenBank/DDBJ whole genome shotgun (WGS) entry which is preliminary data.</text>
</comment>
<feature type="signal peptide" evidence="1">
    <location>
        <begin position="1"/>
        <end position="28"/>
    </location>
</feature>
<accession>A0ABS4J875</accession>
<protein>
    <recommendedName>
        <fullName evidence="4">Lipoprotein</fullName>
    </recommendedName>
</protein>
<dbReference type="EMBL" id="JAGGLB010000043">
    <property type="protein sequence ID" value="MBP1996057.1"/>
    <property type="molecule type" value="Genomic_DNA"/>
</dbReference>
<feature type="chain" id="PRO_5047329895" description="Lipoprotein" evidence="1">
    <location>
        <begin position="29"/>
        <end position="123"/>
    </location>
</feature>
<sequence length="123" mass="14156">MHIRKKVFILVFVTLMTALLGCSNNSNQSNDAKKHNTEILGITNEIRKITSFQLTQITKDMTYKEIINALGNTKDIGSGISIFRYEYENGEFLDIKIIEHDLDAKISEEVYQYIQNVLENKKP</sequence>
<dbReference type="RefSeq" id="WP_209978137.1">
    <property type="nucleotide sequence ID" value="NZ_JAGGLB010000043.1"/>
</dbReference>
<evidence type="ECO:0000313" key="2">
    <source>
        <dbReference type="EMBL" id="MBP1996057.1"/>
    </source>
</evidence>
<gene>
    <name evidence="2" type="ORF">J2Z66_007701</name>
</gene>
<dbReference type="PROSITE" id="PS51257">
    <property type="entry name" value="PROKAR_LIPOPROTEIN"/>
    <property type="match status" value="1"/>
</dbReference>
<keyword evidence="1" id="KW-0732">Signal</keyword>
<evidence type="ECO:0008006" key="4">
    <source>
        <dbReference type="Google" id="ProtNLM"/>
    </source>
</evidence>